<evidence type="ECO:0000313" key="4">
    <source>
        <dbReference type="Proteomes" id="UP000503011"/>
    </source>
</evidence>
<reference evidence="3 4" key="2">
    <citation type="submission" date="2020-03" db="EMBL/GenBank/DDBJ databases">
        <authorList>
            <person name="Ichikawa N."/>
            <person name="Kimura A."/>
            <person name="Kitahashi Y."/>
            <person name="Uohara A."/>
        </authorList>
    </citation>
    <scope>NUCLEOTIDE SEQUENCE [LARGE SCALE GENOMIC DNA]</scope>
    <source>
        <strain evidence="3 4">NBRC 105367</strain>
    </source>
</reference>
<dbReference type="Proteomes" id="UP000503011">
    <property type="component" value="Chromosome"/>
</dbReference>
<dbReference type="RefSeq" id="WP_197946066.1">
    <property type="nucleotide sequence ID" value="NZ_AP022871.1"/>
</dbReference>
<gene>
    <name evidence="3" type="ORF">Psuf_065990</name>
</gene>
<feature type="chain" id="PRO_5026144973" description="PASTA domain-containing protein" evidence="2">
    <location>
        <begin position="26"/>
        <end position="159"/>
    </location>
</feature>
<dbReference type="AlphaFoldDB" id="A0A6F8YTA4"/>
<feature type="compositionally biased region" description="Basic residues" evidence="1">
    <location>
        <begin position="109"/>
        <end position="125"/>
    </location>
</feature>
<name>A0A6F8YTA4_9ACTN</name>
<evidence type="ECO:0000256" key="1">
    <source>
        <dbReference type="SAM" id="MobiDB-lite"/>
    </source>
</evidence>
<dbReference type="EMBL" id="AP022871">
    <property type="protein sequence ID" value="BCB89286.1"/>
    <property type="molecule type" value="Genomic_DNA"/>
</dbReference>
<feature type="compositionally biased region" description="Low complexity" evidence="1">
    <location>
        <begin position="126"/>
        <end position="159"/>
    </location>
</feature>
<evidence type="ECO:0000313" key="3">
    <source>
        <dbReference type="EMBL" id="BCB89286.1"/>
    </source>
</evidence>
<keyword evidence="4" id="KW-1185">Reference proteome</keyword>
<organism evidence="3 4">
    <name type="scientific">Phytohabitans suffuscus</name>
    <dbReference type="NCBI Taxonomy" id="624315"/>
    <lineage>
        <taxon>Bacteria</taxon>
        <taxon>Bacillati</taxon>
        <taxon>Actinomycetota</taxon>
        <taxon>Actinomycetes</taxon>
        <taxon>Micromonosporales</taxon>
        <taxon>Micromonosporaceae</taxon>
    </lineage>
</organism>
<dbReference type="KEGG" id="psuu:Psuf_065990"/>
<evidence type="ECO:0000256" key="2">
    <source>
        <dbReference type="SAM" id="SignalP"/>
    </source>
</evidence>
<evidence type="ECO:0008006" key="5">
    <source>
        <dbReference type="Google" id="ProtNLM"/>
    </source>
</evidence>
<sequence length="159" mass="16475">MRKLVAAVAAGILLAATGPPTTARAIDHSKGHPGFCENGDGVTVVIDFQQLGGTTIVRCNPQTGRGTGLDALKGAGFQIAGVQRWGEAFICRVENRPSAVEVVPVKGTRGTRRRASTPLPRRRTGRTGTPATTAPGPTASGESRTATSSRAASRAGRFR</sequence>
<accession>A0A6F8YTA4</accession>
<reference evidence="3 4" key="1">
    <citation type="submission" date="2020-03" db="EMBL/GenBank/DDBJ databases">
        <title>Whole genome shotgun sequence of Phytohabitans suffuscus NBRC 105367.</title>
        <authorList>
            <person name="Komaki H."/>
            <person name="Tamura T."/>
        </authorList>
    </citation>
    <scope>NUCLEOTIDE SEQUENCE [LARGE SCALE GENOMIC DNA]</scope>
    <source>
        <strain evidence="3 4">NBRC 105367</strain>
    </source>
</reference>
<protein>
    <recommendedName>
        <fullName evidence="5">PASTA domain-containing protein</fullName>
    </recommendedName>
</protein>
<feature type="signal peptide" evidence="2">
    <location>
        <begin position="1"/>
        <end position="25"/>
    </location>
</feature>
<feature type="region of interest" description="Disordered" evidence="1">
    <location>
        <begin position="105"/>
        <end position="159"/>
    </location>
</feature>
<proteinExistence type="predicted"/>
<keyword evidence="2" id="KW-0732">Signal</keyword>